<organism evidence="6 7">
    <name type="scientific">Zooshikella ganghwensis</name>
    <dbReference type="NCBI Taxonomy" id="202772"/>
    <lineage>
        <taxon>Bacteria</taxon>
        <taxon>Pseudomonadati</taxon>
        <taxon>Pseudomonadota</taxon>
        <taxon>Gammaproteobacteria</taxon>
        <taxon>Oceanospirillales</taxon>
        <taxon>Zooshikellaceae</taxon>
        <taxon>Zooshikella</taxon>
    </lineage>
</organism>
<dbReference type="Pfam" id="PF06594">
    <property type="entry name" value="HCBP_related"/>
    <property type="match status" value="9"/>
</dbReference>
<evidence type="ECO:0000313" key="6">
    <source>
        <dbReference type="EMBL" id="RDH44462.1"/>
    </source>
</evidence>
<dbReference type="GO" id="GO:0005576">
    <property type="term" value="C:extracellular region"/>
    <property type="evidence" value="ECO:0007669"/>
    <property type="project" value="UniProtKB-SubCell"/>
</dbReference>
<keyword evidence="7" id="KW-1185">Reference proteome</keyword>
<evidence type="ECO:0000313" key="7">
    <source>
        <dbReference type="Proteomes" id="UP000257039"/>
    </source>
</evidence>
<dbReference type="InterPro" id="IPR018511">
    <property type="entry name" value="Hemolysin-typ_Ca-bd_CS"/>
</dbReference>
<dbReference type="InterPro" id="IPR050557">
    <property type="entry name" value="RTX_toxin/Mannuronan_C5-epim"/>
</dbReference>
<dbReference type="Pfam" id="PF00353">
    <property type="entry name" value="HemolysinCabind"/>
    <property type="match status" value="14"/>
</dbReference>
<evidence type="ECO:0000259" key="5">
    <source>
        <dbReference type="Pfam" id="PF06594"/>
    </source>
</evidence>
<sequence length="2251" mass="243083">MSEVGNKNDSKSILDTYLDIFSDTWNGAAASFQALLENKHFVDKYQFFNAIDKEVNDIYKVIVKKIDAKSKTSTTLESKIYYGQARDRVKSWIKDNNVKISKDAWYRNPSAAKYLGNAFAALSIYDMGDKAWSAYQAIKQNKDANDELYQLGRASVMTLAGAAAGYAAVAVTSAVAAPVALIVAAGFGLGALATHAAGELFTKEYYQEVIDYWGDDINKVFEKATEISKAAAEFSGEMLDKLSQSVDDFNGWLEETFDFTLDDDIEALNPNDLDGDGIPNSEDDDIDGDGAPNSIDKDSDGDGILDIDDDTPMGETSGGEGGNAASTAAEGSQNANRRIPRDPLVMDLDGDGVELTSLAESNAYFDLDGNGFATKTSWVSADDGLLVYDRNNDQKINDISELFGSMTKSGFEELSELDSNKDGVINKDDELFTELKVWQDVNGDGISQKSELTSLNEKSIEAINLRHQSFEDNENNDGKIVRKGTYVYKDGTEKTLAETTEMVADVEFAIKPEFSKYVGEVTVSDDVKNIGNIKGFGLIPDLHIAMSLDNELKESVLNSVADLTVNNVFEKAESLLYQWSGVEDVTINDIDKNARLQPDENGDIKFNLAGVTLNIKQLAVIKQYTGIDTLLIGDGQWRENGSIQHTGSLYQKAWKELFTNVLVKYSVSNGLLDNILPGINYDATTDKLKVQLDLKNQADVIFNALSQKAISSRKGVNNKVLLAAYTLLEITPEHKEMFNNLIASRIGQLSSQQLEHFLSENPLSSLLQLNLISGSDENNTLYGQSHNEIILGKGGDDQIFGRAGNDVIYGSKGNDALYGHAGNDVLIGGKGNDYLEGGEGDDIYQFNMGDGADRINNYQSKGKDTLRFGTGIKAEDIQLIRSGNHIVLKVGDKGDQLTLENWLSSSQYQGLTVEFADGKRRELNKWVAEGVLTTGTEKGEQLNGYGGKETLLGLAGNDKLFGKGGDDTLDAGDGNDAVYGQAGNDVLIGGKGNDYLEGGEGDDIYQFNMGDGADRINNYQSKGKDTLRFGTGIKAEDIQLIRSGNHIVLKVGDKGDQLTLENWLSSSQYQGLTVEFADGKRRELNKWVAEGVLTTGTEKGEQLNGYGGKETLLGLAGNDKLFGKGGDDTLDAGDGNDAVYGQAGNDVLIGGKGNDYLEGGEGDDIYQFNVGDGADRINNYQSKGKDTLRFGTGIKAEDIQLIRSGNHIVLKMGDKGDQLTLENWLSSSQYQGLTVEFADGKRHELNKWVAEGVLTTGTEKGEQLNGYGGKETLLGLAGNDKLFGKGGDDTLDAGDGNDAVYGQAGNDVLIGGKGNDYLEGGEGDDIYQFNMGDGADRINNYQSKGKDTLRFGTGIKAEDIQLIRSGNHIVLKMGDKGDQLTLENWLSSSQYQGLTVEFADGKRRELNKWVAEGVLTTGTEKGEQLNGYGGKETLLGLAGNDKLFGKGGDDTLDAGNGNDAVYGQAGNDMLIGGKGNDYLEGGEGDDIYQFNVGDGADRINNYQSKGKDTLRFGTGIKAEDIQLIRSGNHIVLKVGDKGDQLTLENWLSSSQYQGLTVEFADGKRRELNKWVAEGVLTTGTEKGEQLNGYGGKETLLGLAGNDKLFGKGGDDTLDAGDGNDAVYGQAGNDVLIGGKGNDYLEGGEGDDIYQFNMGDRADRINNYQSKGKDTLRFGTGIKAEDIQLIRSGNHIVLKVGDKGDQLTLENWLSSSQYQGLTVEFADGKRRELNKWVAEGVLTTGTEKGEQLNGYGGKETLLGLAGNDKLFGKGGDDTLDAGNGNDAVYGQAGNDMLIGGKGNDYLEGGEGDDIYQFNMGDRADRINNYQSKGKDTLRFGTGIKAEDIQLIRSGNHIVLKVGDKGDQLTLENWLSSSQYQGLTVEFADGKRRELNKWVAEGVLTTGTEKGEQLNGYGGKETLLGLAGNDKLFGKGGDDTLDAGDGNDAVYGQAGNDVLIGGKGNDYLEGGEGDDIYQFNMGDRADRINNYQSKGKDTLRFGTGIKAEDIQLIRSGNHIVLKVGDKGDQLTLENWLSSSQYQGLTVEFADGKRRELNKWVAEGVLTTGTEKGEQLNGYGGKETLLGLAGNDKLFGKGGDDTLDAGNGNDAVYGQAGNDMLIGGKGNDYLEGGEGDDIYQFNVGDGADTLNNYDNKGNDKLHLSYLSKENIWLKRSGNHLVVDILGRDDQVTIQNWYSNEKYQLDEIETDAAVLQRDQVSQLVNAMAGFTDPLGESGAIKIDVQETLSPIFAATWKAK</sequence>
<accession>A0A4P9VQU3</accession>
<evidence type="ECO:0000256" key="2">
    <source>
        <dbReference type="ARBA" id="ARBA00022525"/>
    </source>
</evidence>
<dbReference type="RefSeq" id="WP_112477551.1">
    <property type="nucleotide sequence ID" value="NZ_NDXW01000001.1"/>
</dbReference>
<feature type="domain" description="Haemolysin-type calcium binding-related" evidence="5">
    <location>
        <begin position="1530"/>
        <end position="1562"/>
    </location>
</feature>
<dbReference type="GO" id="GO:0005509">
    <property type="term" value="F:calcium ion binding"/>
    <property type="evidence" value="ECO:0007669"/>
    <property type="project" value="InterPro"/>
</dbReference>
<dbReference type="InterPro" id="IPR011049">
    <property type="entry name" value="Serralysin-like_metalloprot_C"/>
</dbReference>
<dbReference type="InterPro" id="IPR010566">
    <property type="entry name" value="Haemolys_ca-bd"/>
</dbReference>
<feature type="compositionally biased region" description="Acidic residues" evidence="4">
    <location>
        <begin position="301"/>
        <end position="312"/>
    </location>
</feature>
<feature type="domain" description="Haemolysin-type calcium binding-related" evidence="5">
    <location>
        <begin position="886"/>
        <end position="918"/>
    </location>
</feature>
<dbReference type="PRINTS" id="PR00313">
    <property type="entry name" value="CABNDNGRPT"/>
</dbReference>
<dbReference type="Gene3D" id="2.150.10.10">
    <property type="entry name" value="Serralysin-like metalloprotease, C-terminal"/>
    <property type="match status" value="5"/>
</dbReference>
<comment type="caution">
    <text evidence="6">The sequence shown here is derived from an EMBL/GenBank/DDBJ whole genome shotgun (WGS) entry which is preliminary data.</text>
</comment>
<feature type="compositionally biased region" description="Polar residues" evidence="4">
    <location>
        <begin position="324"/>
        <end position="336"/>
    </location>
</feature>
<gene>
    <name evidence="6" type="ORF">B9G39_14015</name>
</gene>
<feature type="region of interest" description="Disordered" evidence="4">
    <location>
        <begin position="268"/>
        <end position="342"/>
    </location>
</feature>
<dbReference type="PANTHER" id="PTHR38340">
    <property type="entry name" value="S-LAYER PROTEIN"/>
    <property type="match status" value="1"/>
</dbReference>
<reference evidence="6 7" key="1">
    <citation type="submission" date="2017-04" db="EMBL/GenBank/DDBJ databases">
        <title>Draft genome sequence of Zooshikella ganghwensis VG4 isolated from Red Sea sediments.</title>
        <authorList>
            <person name="Rehman Z."/>
            <person name="Alam I."/>
            <person name="Kamau A."/>
            <person name="Bajic V."/>
            <person name="Leiknes T."/>
        </authorList>
    </citation>
    <scope>NUCLEOTIDE SEQUENCE [LARGE SCALE GENOMIC DNA]</scope>
    <source>
        <strain evidence="6 7">VG4</strain>
    </source>
</reference>
<name>A0A4P9VQU3_9GAMM</name>
<dbReference type="PANTHER" id="PTHR38340:SF1">
    <property type="entry name" value="S-LAYER PROTEIN"/>
    <property type="match status" value="1"/>
</dbReference>
<feature type="domain" description="Haemolysin-type calcium binding-related" evidence="5">
    <location>
        <begin position="2172"/>
        <end position="2201"/>
    </location>
</feature>
<feature type="domain" description="Haemolysin-type calcium binding-related" evidence="5">
    <location>
        <begin position="1208"/>
        <end position="1240"/>
    </location>
</feature>
<dbReference type="InterPro" id="IPR001343">
    <property type="entry name" value="Hemolysn_Ca-bd"/>
</dbReference>
<dbReference type="SUPFAM" id="SSF51120">
    <property type="entry name" value="beta-Roll"/>
    <property type="match status" value="9"/>
</dbReference>
<protein>
    <recommendedName>
        <fullName evidence="5">Haemolysin-type calcium binding-related domain-containing protein</fullName>
    </recommendedName>
</protein>
<dbReference type="PROSITE" id="PS00330">
    <property type="entry name" value="HEMOLYSIN_CALCIUM"/>
    <property type="match status" value="10"/>
</dbReference>
<feature type="domain" description="Haemolysin-type calcium binding-related" evidence="5">
    <location>
        <begin position="1369"/>
        <end position="1401"/>
    </location>
</feature>
<feature type="domain" description="Haemolysin-type calcium binding-related" evidence="5">
    <location>
        <begin position="1691"/>
        <end position="1723"/>
    </location>
</feature>
<proteinExistence type="predicted"/>
<feature type="domain" description="Haemolysin-type calcium binding-related" evidence="5">
    <location>
        <begin position="2013"/>
        <end position="2045"/>
    </location>
</feature>
<comment type="subcellular location">
    <subcellularLocation>
        <location evidence="1">Secreted</location>
    </subcellularLocation>
</comment>
<evidence type="ECO:0000256" key="1">
    <source>
        <dbReference type="ARBA" id="ARBA00004613"/>
    </source>
</evidence>
<dbReference type="EMBL" id="NDXW01000001">
    <property type="protein sequence ID" value="RDH44462.1"/>
    <property type="molecule type" value="Genomic_DNA"/>
</dbReference>
<keyword evidence="3" id="KW-0106">Calcium</keyword>
<feature type="domain" description="Haemolysin-type calcium binding-related" evidence="5">
    <location>
        <begin position="1047"/>
        <end position="1079"/>
    </location>
</feature>
<evidence type="ECO:0000256" key="4">
    <source>
        <dbReference type="SAM" id="MobiDB-lite"/>
    </source>
</evidence>
<evidence type="ECO:0000256" key="3">
    <source>
        <dbReference type="ARBA" id="ARBA00022837"/>
    </source>
</evidence>
<dbReference type="Proteomes" id="UP000257039">
    <property type="component" value="Unassembled WGS sequence"/>
</dbReference>
<feature type="domain" description="Haemolysin-type calcium binding-related" evidence="5">
    <location>
        <begin position="1852"/>
        <end position="1884"/>
    </location>
</feature>
<keyword evidence="2" id="KW-0964">Secreted</keyword>